<organism evidence="5 6">
    <name type="scientific">Aurantibacter aestuarii</name>
    <dbReference type="NCBI Taxonomy" id="1266046"/>
    <lineage>
        <taxon>Bacteria</taxon>
        <taxon>Pseudomonadati</taxon>
        <taxon>Bacteroidota</taxon>
        <taxon>Flavobacteriia</taxon>
        <taxon>Flavobacteriales</taxon>
        <taxon>Flavobacteriaceae</taxon>
        <taxon>Aurantibacter</taxon>
    </lineage>
</organism>
<keyword evidence="6" id="KW-1185">Reference proteome</keyword>
<keyword evidence="5" id="KW-0808">Transferase</keyword>
<reference evidence="5 6" key="1">
    <citation type="submission" date="2018-03" db="EMBL/GenBank/DDBJ databases">
        <title>Mesoflavibacter sp. HG37 and Mesoflavibacter sp. HG96 sp.nov., two marine bacteria isolated from seawater of Western Pacific Ocean.</title>
        <authorList>
            <person name="Cheng H."/>
            <person name="Wu Y.-H."/>
            <person name="Guo L.-L."/>
            <person name="Xu X.-W."/>
        </authorList>
    </citation>
    <scope>NUCLEOTIDE SEQUENCE [LARGE SCALE GENOMIC DNA]</scope>
    <source>
        <strain evidence="5 6">KCTC 32269</strain>
    </source>
</reference>
<feature type="transmembrane region" description="Helical" evidence="3">
    <location>
        <begin position="135"/>
        <end position="157"/>
    </location>
</feature>
<feature type="coiled-coil region" evidence="1">
    <location>
        <begin position="80"/>
        <end position="121"/>
    </location>
</feature>
<evidence type="ECO:0000256" key="3">
    <source>
        <dbReference type="SAM" id="Phobius"/>
    </source>
</evidence>
<dbReference type="AlphaFoldDB" id="A0A2T1N5Q1"/>
<sequence>MKPTYKLFLILTILLSNSFLFAQDKTQDTEELSLETSNVSGQFEFVIKESNGWKDGSGKYYEVVKRRHLETLKAHTLDTLKLLKSEIKKSKIEIERQNREIKALKTNLTSTKNDLSETTEEKDNINFLGIQMSKAGYSTMFFVIIALLIALCLFFAFQFKRSNAVTKEAKDKLLEVETEYEDHRRNAVEREQKVRRQLQDEINKNKGK</sequence>
<keyword evidence="4" id="KW-0732">Signal</keyword>
<keyword evidence="5" id="KW-0489">Methyltransferase</keyword>
<accession>A0A2T1N5Q1</accession>
<dbReference type="GO" id="GO:0032259">
    <property type="term" value="P:methylation"/>
    <property type="evidence" value="ECO:0007669"/>
    <property type="project" value="UniProtKB-KW"/>
</dbReference>
<keyword evidence="1" id="KW-0175">Coiled coil</keyword>
<feature type="chain" id="PRO_5015542041" evidence="4">
    <location>
        <begin position="23"/>
        <end position="208"/>
    </location>
</feature>
<dbReference type="GO" id="GO:0008168">
    <property type="term" value="F:methyltransferase activity"/>
    <property type="evidence" value="ECO:0007669"/>
    <property type="project" value="UniProtKB-KW"/>
</dbReference>
<evidence type="ECO:0000313" key="6">
    <source>
        <dbReference type="Proteomes" id="UP000238426"/>
    </source>
</evidence>
<name>A0A2T1N5Q1_9FLAO</name>
<gene>
    <name evidence="5" type="ORF">C7H52_11400</name>
</gene>
<keyword evidence="3" id="KW-0472">Membrane</keyword>
<dbReference type="OrthoDB" id="981213at2"/>
<keyword evidence="3" id="KW-0812">Transmembrane</keyword>
<feature type="signal peptide" evidence="4">
    <location>
        <begin position="1"/>
        <end position="22"/>
    </location>
</feature>
<proteinExistence type="predicted"/>
<keyword evidence="3" id="KW-1133">Transmembrane helix</keyword>
<feature type="region of interest" description="Disordered" evidence="2">
    <location>
        <begin position="183"/>
        <end position="208"/>
    </location>
</feature>
<dbReference type="Proteomes" id="UP000238426">
    <property type="component" value="Unassembled WGS sequence"/>
</dbReference>
<evidence type="ECO:0000256" key="4">
    <source>
        <dbReference type="SAM" id="SignalP"/>
    </source>
</evidence>
<comment type="caution">
    <text evidence="5">The sequence shown here is derived from an EMBL/GenBank/DDBJ whole genome shotgun (WGS) entry which is preliminary data.</text>
</comment>
<protein>
    <submittedName>
        <fullName evidence="5">tRNA (Guanine-N1)-methyltransferase</fullName>
    </submittedName>
</protein>
<dbReference type="EMBL" id="PXOQ01000015">
    <property type="protein sequence ID" value="PSG86579.1"/>
    <property type="molecule type" value="Genomic_DNA"/>
</dbReference>
<evidence type="ECO:0000256" key="1">
    <source>
        <dbReference type="SAM" id="Coils"/>
    </source>
</evidence>
<evidence type="ECO:0000313" key="5">
    <source>
        <dbReference type="EMBL" id="PSG86579.1"/>
    </source>
</evidence>
<evidence type="ECO:0000256" key="2">
    <source>
        <dbReference type="SAM" id="MobiDB-lite"/>
    </source>
</evidence>